<feature type="transmembrane region" description="Helical" evidence="6">
    <location>
        <begin position="157"/>
        <end position="179"/>
    </location>
</feature>
<evidence type="ECO:0000256" key="4">
    <source>
        <dbReference type="ARBA" id="ARBA00022989"/>
    </source>
</evidence>
<dbReference type="PANTHER" id="PTHR43823:SF3">
    <property type="entry name" value="MULTIDRUG EXPORT PROTEIN MEPA"/>
    <property type="match status" value="1"/>
</dbReference>
<feature type="transmembrane region" description="Helical" evidence="6">
    <location>
        <begin position="325"/>
        <end position="354"/>
    </location>
</feature>
<evidence type="ECO:0000256" key="3">
    <source>
        <dbReference type="ARBA" id="ARBA00022692"/>
    </source>
</evidence>
<dbReference type="EMBL" id="CP101808">
    <property type="protein sequence ID" value="UUD36756.1"/>
    <property type="molecule type" value="Genomic_DNA"/>
</dbReference>
<evidence type="ECO:0000313" key="7">
    <source>
        <dbReference type="EMBL" id="UUD36756.1"/>
    </source>
</evidence>
<accession>A0ABY5J4E0</accession>
<feature type="transmembrane region" description="Helical" evidence="6">
    <location>
        <begin position="21"/>
        <end position="42"/>
    </location>
</feature>
<evidence type="ECO:0000313" key="8">
    <source>
        <dbReference type="Proteomes" id="UP001059576"/>
    </source>
</evidence>
<evidence type="ECO:0000256" key="1">
    <source>
        <dbReference type="ARBA" id="ARBA00004651"/>
    </source>
</evidence>
<dbReference type="Proteomes" id="UP001059576">
    <property type="component" value="Chromosome"/>
</dbReference>
<feature type="transmembrane region" description="Helical" evidence="6">
    <location>
        <begin position="485"/>
        <end position="509"/>
    </location>
</feature>
<sequence>MNNSKQERAFELFAKTKVSKVIWIVGIPALLGSVMVGLYTFIDQLLIQQFTPSTKPMFGESGLLYDYVDGFARLSADQMQALIDKYNANISDITKFAKLTPITPNSVVSTSIVSFNPIIIFINATVFLVPVGSSVYYTKLIAKNREQLGKDVWGTVFWASLVMGLISGGITITASFAGLPGVIAGKNSYDSIAAAKMGADFDVMKAYFDAAHSISVKWAKFYILVYGGGTFIMALHVLLSFLIRAEGKNNYVLIIAIISNLCNIGLDALFIIVFKLGVLGGALATLIGWIVNLLGYLWYCYYNTKKQHTWLDLKYLFRFKFKKQMLLPVSFLGLSGFLRSFTIAFSVFIITFLFSHTEFSDAVNFQYYWSKANPVFVLFMFGIFGITDGARPLMSYNYANRNFKRCKETAWWALISAAIVAAISIIAINIAAPLFAKMLNVEANKWDGSVLFLRLLATRLFFFAPIIVALIIFQGTNNVLMSSIVAAFEGFICFIIIMPLAYLTGLMLYRNGNGTWVANVMIIVGWIVNSIISGITIGTISFWYLYKKIPHIDQNKLTFSRRLEHKLIQEAELYEKMEAEKLAINEQKVE</sequence>
<keyword evidence="3 6" id="KW-0812">Transmembrane</keyword>
<feature type="transmembrane region" description="Helical" evidence="6">
    <location>
        <begin position="452"/>
        <end position="473"/>
    </location>
</feature>
<feature type="transmembrane region" description="Helical" evidence="6">
    <location>
        <begin position="221"/>
        <end position="243"/>
    </location>
</feature>
<gene>
    <name evidence="7" type="ORF">NPA09_02545</name>
</gene>
<feature type="transmembrane region" description="Helical" evidence="6">
    <location>
        <begin position="521"/>
        <end position="546"/>
    </location>
</feature>
<dbReference type="PANTHER" id="PTHR43823">
    <property type="entry name" value="SPORULATION PROTEIN YKVU"/>
    <property type="match status" value="1"/>
</dbReference>
<keyword evidence="2" id="KW-1003">Cell membrane</keyword>
<protein>
    <submittedName>
        <fullName evidence="7">MATE family efflux transporter</fullName>
    </submittedName>
</protein>
<reference evidence="7" key="1">
    <citation type="submission" date="2022-07" db="EMBL/GenBank/DDBJ databases">
        <title>Complete genome of Mycoplasma equigenitalium type strain T37.</title>
        <authorList>
            <person name="Spergser J."/>
        </authorList>
    </citation>
    <scope>NUCLEOTIDE SEQUENCE</scope>
    <source>
        <strain evidence="7">T37</strain>
    </source>
</reference>
<organism evidence="7 8">
    <name type="scientific">Mycoplasmopsis equigenitalium</name>
    <dbReference type="NCBI Taxonomy" id="114883"/>
    <lineage>
        <taxon>Bacteria</taxon>
        <taxon>Bacillati</taxon>
        <taxon>Mycoplasmatota</taxon>
        <taxon>Mycoplasmoidales</taxon>
        <taxon>Metamycoplasmataceae</taxon>
        <taxon>Mycoplasmopsis</taxon>
    </lineage>
</organism>
<keyword evidence="5 6" id="KW-0472">Membrane</keyword>
<keyword evidence="8" id="KW-1185">Reference proteome</keyword>
<feature type="transmembrane region" description="Helical" evidence="6">
    <location>
        <begin position="286"/>
        <end position="304"/>
    </location>
</feature>
<feature type="transmembrane region" description="Helical" evidence="6">
    <location>
        <begin position="118"/>
        <end position="137"/>
    </location>
</feature>
<dbReference type="InterPro" id="IPR051327">
    <property type="entry name" value="MATE_MepA_subfamily"/>
</dbReference>
<evidence type="ECO:0000256" key="6">
    <source>
        <dbReference type="SAM" id="Phobius"/>
    </source>
</evidence>
<evidence type="ECO:0000256" key="2">
    <source>
        <dbReference type="ARBA" id="ARBA00022475"/>
    </source>
</evidence>
<evidence type="ECO:0000256" key="5">
    <source>
        <dbReference type="ARBA" id="ARBA00023136"/>
    </source>
</evidence>
<feature type="transmembrane region" description="Helical" evidence="6">
    <location>
        <begin position="374"/>
        <end position="390"/>
    </location>
</feature>
<name>A0ABY5J4E0_9BACT</name>
<keyword evidence="4 6" id="KW-1133">Transmembrane helix</keyword>
<dbReference type="RefSeq" id="WP_129723154.1">
    <property type="nucleotide sequence ID" value="NZ_CP101808.1"/>
</dbReference>
<comment type="subcellular location">
    <subcellularLocation>
        <location evidence="1">Cell membrane</location>
        <topology evidence="1">Multi-pass membrane protein</topology>
    </subcellularLocation>
</comment>
<feature type="transmembrane region" description="Helical" evidence="6">
    <location>
        <begin position="411"/>
        <end position="432"/>
    </location>
</feature>
<proteinExistence type="predicted"/>
<feature type="transmembrane region" description="Helical" evidence="6">
    <location>
        <begin position="250"/>
        <end position="274"/>
    </location>
</feature>